<gene>
    <name evidence="9" type="ORF">A3D01_05360</name>
</gene>
<feature type="transmembrane region" description="Helical" evidence="8">
    <location>
        <begin position="273"/>
        <end position="295"/>
    </location>
</feature>
<feature type="transmembrane region" description="Helical" evidence="8">
    <location>
        <begin position="84"/>
        <end position="102"/>
    </location>
</feature>
<dbReference type="AlphaFoldDB" id="A0A1F7YZK4"/>
<keyword evidence="3" id="KW-0328">Glycosyltransferase</keyword>
<dbReference type="EMBL" id="MGGR01000029">
    <property type="protein sequence ID" value="OGM32650.1"/>
    <property type="molecule type" value="Genomic_DNA"/>
</dbReference>
<organism evidence="9 10">
    <name type="scientific">Candidatus Woesebacteria bacterium RIFCSPHIGHO2_02_FULL_39_13</name>
    <dbReference type="NCBI Taxonomy" id="1802505"/>
    <lineage>
        <taxon>Bacteria</taxon>
        <taxon>Candidatus Woeseibacteriota</taxon>
    </lineage>
</organism>
<keyword evidence="5 8" id="KW-0812">Transmembrane</keyword>
<evidence type="ECO:0000256" key="4">
    <source>
        <dbReference type="ARBA" id="ARBA00022679"/>
    </source>
</evidence>
<evidence type="ECO:0000256" key="2">
    <source>
        <dbReference type="ARBA" id="ARBA00022475"/>
    </source>
</evidence>
<feature type="transmembrane region" description="Helical" evidence="8">
    <location>
        <begin position="167"/>
        <end position="197"/>
    </location>
</feature>
<reference evidence="9 10" key="1">
    <citation type="journal article" date="2016" name="Nat. Commun.">
        <title>Thousands of microbial genomes shed light on interconnected biogeochemical processes in an aquifer system.</title>
        <authorList>
            <person name="Anantharaman K."/>
            <person name="Brown C.T."/>
            <person name="Hug L.A."/>
            <person name="Sharon I."/>
            <person name="Castelle C.J."/>
            <person name="Probst A.J."/>
            <person name="Thomas B.C."/>
            <person name="Singh A."/>
            <person name="Wilkins M.J."/>
            <person name="Karaoz U."/>
            <person name="Brodie E.L."/>
            <person name="Williams K.H."/>
            <person name="Hubbard S.S."/>
            <person name="Banfield J.F."/>
        </authorList>
    </citation>
    <scope>NUCLEOTIDE SEQUENCE [LARGE SCALE GENOMIC DNA]</scope>
</reference>
<name>A0A1F7YZK4_9BACT</name>
<dbReference type="GO" id="GO:0009103">
    <property type="term" value="P:lipopolysaccharide biosynthetic process"/>
    <property type="evidence" value="ECO:0007669"/>
    <property type="project" value="UniProtKB-ARBA"/>
</dbReference>
<dbReference type="PANTHER" id="PTHR33908:SF11">
    <property type="entry name" value="MEMBRANE PROTEIN"/>
    <property type="match status" value="1"/>
</dbReference>
<evidence type="ECO:0000256" key="1">
    <source>
        <dbReference type="ARBA" id="ARBA00004651"/>
    </source>
</evidence>
<accession>A0A1F7YZK4</accession>
<evidence type="ECO:0000313" key="10">
    <source>
        <dbReference type="Proteomes" id="UP000177169"/>
    </source>
</evidence>
<feature type="transmembrane region" description="Helical" evidence="8">
    <location>
        <begin position="203"/>
        <end position="227"/>
    </location>
</feature>
<keyword evidence="7 8" id="KW-0472">Membrane</keyword>
<feature type="transmembrane region" description="Helical" evidence="8">
    <location>
        <begin position="301"/>
        <end position="322"/>
    </location>
</feature>
<comment type="caution">
    <text evidence="9">The sequence shown here is derived from an EMBL/GenBank/DDBJ whole genome shotgun (WGS) entry which is preliminary data.</text>
</comment>
<evidence type="ECO:0000256" key="5">
    <source>
        <dbReference type="ARBA" id="ARBA00022692"/>
    </source>
</evidence>
<dbReference type="GO" id="GO:0005886">
    <property type="term" value="C:plasma membrane"/>
    <property type="evidence" value="ECO:0007669"/>
    <property type="project" value="UniProtKB-SubCell"/>
</dbReference>
<feature type="transmembrane region" description="Helical" evidence="8">
    <location>
        <begin position="329"/>
        <end position="347"/>
    </location>
</feature>
<feature type="transmembrane region" description="Helical" evidence="8">
    <location>
        <begin position="12"/>
        <end position="29"/>
    </location>
</feature>
<protein>
    <submittedName>
        <fullName evidence="9">Uncharacterized protein</fullName>
    </submittedName>
</protein>
<keyword evidence="4" id="KW-0808">Transferase</keyword>
<evidence type="ECO:0000256" key="8">
    <source>
        <dbReference type="SAM" id="Phobius"/>
    </source>
</evidence>
<evidence type="ECO:0000256" key="6">
    <source>
        <dbReference type="ARBA" id="ARBA00022989"/>
    </source>
</evidence>
<keyword evidence="2" id="KW-1003">Cell membrane</keyword>
<dbReference type="Proteomes" id="UP000177169">
    <property type="component" value="Unassembled WGS sequence"/>
</dbReference>
<evidence type="ECO:0000313" key="9">
    <source>
        <dbReference type="EMBL" id="OGM32650.1"/>
    </source>
</evidence>
<comment type="subcellular location">
    <subcellularLocation>
        <location evidence="1">Cell membrane</location>
        <topology evidence="1">Multi-pass membrane protein</topology>
    </subcellularLocation>
</comment>
<evidence type="ECO:0000256" key="3">
    <source>
        <dbReference type="ARBA" id="ARBA00022676"/>
    </source>
</evidence>
<dbReference type="InterPro" id="IPR050297">
    <property type="entry name" value="LipidA_mod_glycosyltrf_83"/>
</dbReference>
<dbReference type="STRING" id="1802505.A3D01_05360"/>
<keyword evidence="6 8" id="KW-1133">Transmembrane helix</keyword>
<evidence type="ECO:0000256" key="7">
    <source>
        <dbReference type="ARBA" id="ARBA00023136"/>
    </source>
</evidence>
<dbReference type="GO" id="GO:0016763">
    <property type="term" value="F:pentosyltransferase activity"/>
    <property type="evidence" value="ECO:0007669"/>
    <property type="project" value="TreeGrafter"/>
</dbReference>
<feature type="transmembrane region" description="Helical" evidence="8">
    <location>
        <begin position="353"/>
        <end position="372"/>
    </location>
</feature>
<proteinExistence type="predicted"/>
<sequence length="492" mass="58022">MVRTLTIKYFDTKVFIFIVIIIALFLRLANINQSLWLDEAIGAEAVKNYSYTGILSEFIRNDNHPPLYYLTLKAWTDYFGYSELALRAPSIIFGLFTIYLTYLISKKLNPGGSFLYTFLSTLFLATSQLHIYYSQEARMYSMAAFLASLTIYQFLCLTDPETKPRFWYLFSVSITALIFTDYLPVLLFPVMWIWAYILRKNKYWWRNFIAVHLPVVFFGILWMPIFMTQSQHGRWLMETLTGWKEIAGGATFKQIVLVWIKFSLGRISFSNRLIYYSVILLSSIPISIALLTSIVVRRKIYFLWMWLLIPLFSGLLLSLFFPAFIYFRFLYLLPAFYLIVAFGISSFHNKLFVKFLTICVLVINIFSWMVYIQDEYQQREQWRGVTSFVEKNAKNDEVAIFEYPEPFTPYRWYATGKVLSQGVTDSISANREKTYEKTQKTIRDRNGVYYFEYLSDISDPNKFVEEVLIKDGFIILEVYNFIGVGQVFYWVK</sequence>
<feature type="transmembrane region" description="Helical" evidence="8">
    <location>
        <begin position="114"/>
        <end position="133"/>
    </location>
</feature>
<dbReference type="PANTHER" id="PTHR33908">
    <property type="entry name" value="MANNOSYLTRANSFERASE YKCB-RELATED"/>
    <property type="match status" value="1"/>
</dbReference>